<evidence type="ECO:0000313" key="2">
    <source>
        <dbReference type="EMBL" id="ERE87912.1"/>
    </source>
</evidence>
<gene>
    <name evidence="2" type="ORF">H671_1g3439</name>
</gene>
<evidence type="ECO:0000256" key="1">
    <source>
        <dbReference type="SAM" id="Phobius"/>
    </source>
</evidence>
<reference evidence="3" key="1">
    <citation type="journal article" date="2013" name="Nat. Biotechnol.">
        <title>Chinese hamster genome sequenced from sorted chromosomes.</title>
        <authorList>
            <person name="Brinkrolf K."/>
            <person name="Rupp O."/>
            <person name="Laux H."/>
            <person name="Kollin F."/>
            <person name="Ernst W."/>
            <person name="Linke B."/>
            <person name="Kofler R."/>
            <person name="Romand S."/>
            <person name="Hesse F."/>
            <person name="Budach W.E."/>
            <person name="Galosy S."/>
            <person name="Muller D."/>
            <person name="Noll T."/>
            <person name="Wienberg J."/>
            <person name="Jostock T."/>
            <person name="Leonard M."/>
            <person name="Grillari J."/>
            <person name="Tauch A."/>
            <person name="Goesmann A."/>
            <person name="Helk B."/>
            <person name="Mott J.E."/>
            <person name="Puhler A."/>
            <person name="Borth N."/>
        </authorList>
    </citation>
    <scope>NUCLEOTIDE SEQUENCE [LARGE SCALE GENOMIC DNA]</scope>
    <source>
        <strain evidence="3">17A/GY</strain>
    </source>
</reference>
<dbReference type="Proteomes" id="UP000030759">
    <property type="component" value="Unassembled WGS sequence"/>
</dbReference>
<proteinExistence type="predicted"/>
<name>A0A061ILG9_CRIGR</name>
<accession>A0A061ILG9</accession>
<feature type="transmembrane region" description="Helical" evidence="1">
    <location>
        <begin position="12"/>
        <end position="29"/>
    </location>
</feature>
<evidence type="ECO:0000313" key="3">
    <source>
        <dbReference type="Proteomes" id="UP000030759"/>
    </source>
</evidence>
<keyword evidence="1" id="KW-1133">Transmembrane helix</keyword>
<keyword evidence="1" id="KW-0472">Membrane</keyword>
<sequence>MDAQVDVFRDTTFYMYFTLVLVQLVLSCFSDSSPLFSETVHDLNRAGQELPSTAKAEGRLDIVDAKTQLSPQQE</sequence>
<protein>
    <submittedName>
        <fullName evidence="2">Multidrug resistance-associated protein 1</fullName>
    </submittedName>
</protein>
<keyword evidence="1" id="KW-0812">Transmembrane</keyword>
<dbReference type="AlphaFoldDB" id="A0A061ILG9"/>
<organism evidence="2 3">
    <name type="scientific">Cricetulus griseus</name>
    <name type="common">Chinese hamster</name>
    <name type="synonym">Cricetulus barabensis griseus</name>
    <dbReference type="NCBI Taxonomy" id="10029"/>
    <lineage>
        <taxon>Eukaryota</taxon>
        <taxon>Metazoa</taxon>
        <taxon>Chordata</taxon>
        <taxon>Craniata</taxon>
        <taxon>Vertebrata</taxon>
        <taxon>Euteleostomi</taxon>
        <taxon>Mammalia</taxon>
        <taxon>Eutheria</taxon>
        <taxon>Euarchontoglires</taxon>
        <taxon>Glires</taxon>
        <taxon>Rodentia</taxon>
        <taxon>Myomorpha</taxon>
        <taxon>Muroidea</taxon>
        <taxon>Cricetidae</taxon>
        <taxon>Cricetinae</taxon>
        <taxon>Cricetulus</taxon>
    </lineage>
</organism>
<dbReference type="EMBL" id="KE666626">
    <property type="protein sequence ID" value="ERE87912.1"/>
    <property type="molecule type" value="Genomic_DNA"/>
</dbReference>